<keyword evidence="1" id="KW-0175">Coiled coil</keyword>
<reference evidence="2 3" key="1">
    <citation type="journal article" date="2014" name="Proc. Natl. Acad. Sci. U.S.A.">
        <title>Thirty-thousand-year-old distant relative of giant icosahedral DNA viruses with a pandoravirus morphology.</title>
        <authorList>
            <person name="Legendre M."/>
            <person name="Bartoli J."/>
            <person name="Shmakova L."/>
            <person name="Jeudy S."/>
            <person name="Labadie K."/>
            <person name="Adrait A."/>
            <person name="Lescot M."/>
            <person name="Poirot O."/>
            <person name="Bertaux L."/>
            <person name="Bruley C."/>
            <person name="Coute Y."/>
            <person name="Rivkina E."/>
            <person name="Abergel C."/>
            <person name="Claverie J.M."/>
        </authorList>
    </citation>
    <scope>NUCLEOTIDE SEQUENCE [LARGE SCALE GENOMIC DNA]</scope>
    <source>
        <strain evidence="2">P1084-T</strain>
    </source>
</reference>
<proteinExistence type="inferred from homology"/>
<sequence>MHSDSPVEIDVMENIPLTVETNSCKVTLIDVMPRKVLRTVEDSVIRSARTSTTMNMKSAEEDAKLILYLLKNFHTSPLETVKFSFIIDCPIFVARHFLRHRTANVNEFSQRYSRVDKGFYRPSSDPEGIRLQARRNKQSSEVGELSEEILSAFQEAEEAAENAHQKYLQLVELGVAREVARFCLPLSTWTTINFTIDLNNFLKMLRLRLDGASQKESRDVAEAMWKLTRDLMPTVRDWFEKSLTSA</sequence>
<dbReference type="KEGG" id="vg:18266428"/>
<dbReference type="RefSeq" id="YP_009001302.1">
    <property type="nucleotide sequence ID" value="NC_023423.1"/>
</dbReference>
<accession>W5S6K4</accession>
<feature type="coiled-coil region" evidence="1">
    <location>
        <begin position="142"/>
        <end position="173"/>
    </location>
</feature>
<evidence type="ECO:0000313" key="3">
    <source>
        <dbReference type="Proteomes" id="UP000202176"/>
    </source>
</evidence>
<dbReference type="PANTHER" id="PTHR34934:SF1">
    <property type="entry name" value="FLAVIN-DEPENDENT THYMIDYLATE SYNTHASE"/>
    <property type="match status" value="1"/>
</dbReference>
<dbReference type="EMBL" id="KF740664">
    <property type="protein sequence ID" value="AHH01967.1"/>
    <property type="molecule type" value="Genomic_DNA"/>
</dbReference>
<organism evidence="2 3">
    <name type="scientific">Pithovirus sibericum</name>
    <dbReference type="NCBI Taxonomy" id="1450746"/>
    <lineage>
        <taxon>Viruses</taxon>
        <taxon>Pithoviruses</taxon>
        <taxon>Orthopithovirinae</taxon>
        <taxon>Alphapithovirus</taxon>
        <taxon>Alphapithovirus sibericum</taxon>
    </lineage>
</organism>
<dbReference type="NCBIfam" id="TIGR02170">
    <property type="entry name" value="thyX"/>
    <property type="match status" value="1"/>
</dbReference>
<dbReference type="GO" id="GO:0004799">
    <property type="term" value="F:thymidylate synthase activity"/>
    <property type="evidence" value="ECO:0007669"/>
    <property type="project" value="TreeGrafter"/>
</dbReference>
<evidence type="ECO:0000313" key="2">
    <source>
        <dbReference type="EMBL" id="AHH01967.1"/>
    </source>
</evidence>
<dbReference type="InterPro" id="IPR036098">
    <property type="entry name" value="Thymidylate_synthase_ThyX_sf"/>
</dbReference>
<dbReference type="PROSITE" id="PS51331">
    <property type="entry name" value="THYX"/>
    <property type="match status" value="1"/>
</dbReference>
<gene>
    <name evidence="2" type="ORF">pv_401</name>
</gene>
<dbReference type="GeneID" id="18266428"/>
<dbReference type="CDD" id="cd20175">
    <property type="entry name" value="ThyX"/>
    <property type="match status" value="1"/>
</dbReference>
<name>W5S6K4_9VIRU</name>
<protein>
    <submittedName>
        <fullName evidence="2">Thymidylate synthase ThyX</fullName>
    </submittedName>
</protein>
<dbReference type="GO" id="GO:0006231">
    <property type="term" value="P:dTMP biosynthetic process"/>
    <property type="evidence" value="ECO:0007669"/>
    <property type="project" value="InterPro"/>
</dbReference>
<dbReference type="PANTHER" id="PTHR34934">
    <property type="entry name" value="FLAVIN-DEPENDENT THYMIDYLATE SYNTHASE"/>
    <property type="match status" value="1"/>
</dbReference>
<evidence type="ECO:0000256" key="1">
    <source>
        <dbReference type="SAM" id="Coils"/>
    </source>
</evidence>
<dbReference type="GO" id="GO:0070402">
    <property type="term" value="F:NADPH binding"/>
    <property type="evidence" value="ECO:0007669"/>
    <property type="project" value="TreeGrafter"/>
</dbReference>
<keyword evidence="3" id="KW-1185">Reference proteome</keyword>
<dbReference type="HAMAP" id="MF_01408">
    <property type="entry name" value="ThyX"/>
    <property type="match status" value="1"/>
</dbReference>
<dbReference type="InterPro" id="IPR003669">
    <property type="entry name" value="Thymidylate_synthase_ThyX"/>
</dbReference>
<dbReference type="SUPFAM" id="SSF69796">
    <property type="entry name" value="Thymidylate synthase-complementing protein Thy1"/>
    <property type="match status" value="1"/>
</dbReference>
<dbReference type="OrthoDB" id="8223at10239"/>
<dbReference type="Gene3D" id="3.30.1360.170">
    <property type="match status" value="1"/>
</dbReference>
<dbReference type="Pfam" id="PF02511">
    <property type="entry name" value="Thy1"/>
    <property type="match status" value="1"/>
</dbReference>
<dbReference type="GO" id="GO:0050660">
    <property type="term" value="F:flavin adenine dinucleotide binding"/>
    <property type="evidence" value="ECO:0007669"/>
    <property type="project" value="InterPro"/>
</dbReference>
<dbReference type="Proteomes" id="UP000202176">
    <property type="component" value="Segment"/>
</dbReference>
<dbReference type="GO" id="GO:0050797">
    <property type="term" value="F:thymidylate synthase (FAD) activity"/>
    <property type="evidence" value="ECO:0007669"/>
    <property type="project" value="InterPro"/>
</dbReference>